<gene>
    <name evidence="1" type="ORF">GCM10010430_36790</name>
</gene>
<evidence type="ECO:0008006" key="3">
    <source>
        <dbReference type="Google" id="ProtNLM"/>
    </source>
</evidence>
<reference evidence="1 2" key="1">
    <citation type="journal article" date="2019" name="Int. J. Syst. Evol. Microbiol.">
        <title>The Global Catalogue of Microorganisms (GCM) 10K type strain sequencing project: providing services to taxonomists for standard genome sequencing and annotation.</title>
        <authorList>
            <consortium name="The Broad Institute Genomics Platform"/>
            <consortium name="The Broad Institute Genome Sequencing Center for Infectious Disease"/>
            <person name="Wu L."/>
            <person name="Ma J."/>
        </authorList>
    </citation>
    <scope>NUCLEOTIDE SEQUENCE [LARGE SCALE GENOMIC DNA]</scope>
    <source>
        <strain evidence="1 2">JCM 7356</strain>
    </source>
</reference>
<comment type="caution">
    <text evidence="1">The sequence shown here is derived from an EMBL/GenBank/DDBJ whole genome shotgun (WGS) entry which is preliminary data.</text>
</comment>
<name>A0ABN3E7G6_9ACTN</name>
<dbReference type="InterPro" id="IPR016024">
    <property type="entry name" value="ARM-type_fold"/>
</dbReference>
<dbReference type="Pfam" id="PF13646">
    <property type="entry name" value="HEAT_2"/>
    <property type="match status" value="2"/>
</dbReference>
<dbReference type="SUPFAM" id="SSF48371">
    <property type="entry name" value="ARM repeat"/>
    <property type="match status" value="1"/>
</dbReference>
<accession>A0ABN3E7G6</accession>
<dbReference type="InterPro" id="IPR011989">
    <property type="entry name" value="ARM-like"/>
</dbReference>
<evidence type="ECO:0000313" key="1">
    <source>
        <dbReference type="EMBL" id="GAA2250594.1"/>
    </source>
</evidence>
<evidence type="ECO:0000313" key="2">
    <source>
        <dbReference type="Proteomes" id="UP001500305"/>
    </source>
</evidence>
<organism evidence="1 2">
    <name type="scientific">Kitasatospora cystarginea</name>
    <dbReference type="NCBI Taxonomy" id="58350"/>
    <lineage>
        <taxon>Bacteria</taxon>
        <taxon>Bacillati</taxon>
        <taxon>Actinomycetota</taxon>
        <taxon>Actinomycetes</taxon>
        <taxon>Kitasatosporales</taxon>
        <taxon>Streptomycetaceae</taxon>
        <taxon>Kitasatospora</taxon>
    </lineage>
</organism>
<dbReference type="EMBL" id="BAAATR010000015">
    <property type="protein sequence ID" value="GAA2250594.1"/>
    <property type="molecule type" value="Genomic_DNA"/>
</dbReference>
<dbReference type="Proteomes" id="UP001500305">
    <property type="component" value="Unassembled WGS sequence"/>
</dbReference>
<dbReference type="RefSeq" id="WP_344637501.1">
    <property type="nucleotide sequence ID" value="NZ_BAAATR010000015.1"/>
</dbReference>
<sequence length="339" mass="36439">MELVRQALATARDAETTGEWGGYEALLRRAAADGQRSLRLGLELIGSGDRVERATGCDLLGHASDQDGTVRAATVDALVALAEHETDPDVLWSLARAIELTYDQRAVPVLVSLAGHPDAEVRRRAAISFAGVSTDRPDGPDIRALVELTRDDDPEVRNWATFTLGFQICTDSPAIRSALWERTADEHMDTREEGIHGLARRHDPRAVPLLAELLDQPEGAHHLTFSAAQIMGSPELLPYLLDYDPGSPGVTEAVHACDPVRRARLDASAWDLVCELHRLRPDLGASVSMERFDPGLSLGLATPAGPTEYSVPLLLDRADGDPARAAGLVSSDFPAGSDG</sequence>
<proteinExistence type="predicted"/>
<dbReference type="Gene3D" id="1.25.10.10">
    <property type="entry name" value="Leucine-rich Repeat Variant"/>
    <property type="match status" value="1"/>
</dbReference>
<keyword evidence="2" id="KW-1185">Reference proteome</keyword>
<protein>
    <recommendedName>
        <fullName evidence="3">HEAT repeat protein</fullName>
    </recommendedName>
</protein>